<dbReference type="eggNOG" id="COG1309">
    <property type="taxonomic scope" value="Bacteria"/>
</dbReference>
<dbReference type="InterPro" id="IPR036271">
    <property type="entry name" value="Tet_transcr_reg_TetR-rel_C_sf"/>
</dbReference>
<dbReference type="Gene3D" id="1.10.357.10">
    <property type="entry name" value="Tetracycline Repressor, domain 2"/>
    <property type="match status" value="1"/>
</dbReference>
<dbReference type="Pfam" id="PF00440">
    <property type="entry name" value="TetR_N"/>
    <property type="match status" value="1"/>
</dbReference>
<evidence type="ECO:0000256" key="2">
    <source>
        <dbReference type="PROSITE-ProRule" id="PRU00335"/>
    </source>
</evidence>
<dbReference type="PANTHER" id="PTHR30055">
    <property type="entry name" value="HTH-TYPE TRANSCRIPTIONAL REGULATOR RUTR"/>
    <property type="match status" value="1"/>
</dbReference>
<evidence type="ECO:0000259" key="3">
    <source>
        <dbReference type="PROSITE" id="PS50977"/>
    </source>
</evidence>
<keyword evidence="1 2" id="KW-0238">DNA-binding</keyword>
<accession>L7KTV2</accession>
<dbReference type="InterPro" id="IPR050109">
    <property type="entry name" value="HTH-type_TetR-like_transc_reg"/>
</dbReference>
<dbReference type="STRING" id="1220583.GOACH_54_00020"/>
<dbReference type="InterPro" id="IPR041678">
    <property type="entry name" value="TetR_C_16"/>
</dbReference>
<dbReference type="AlphaFoldDB" id="L7KTV2"/>
<organism evidence="4 5">
    <name type="scientific">Gordonia aichiensis NBRC 108223</name>
    <dbReference type="NCBI Taxonomy" id="1220583"/>
    <lineage>
        <taxon>Bacteria</taxon>
        <taxon>Bacillati</taxon>
        <taxon>Actinomycetota</taxon>
        <taxon>Actinomycetes</taxon>
        <taxon>Mycobacteriales</taxon>
        <taxon>Gordoniaceae</taxon>
        <taxon>Gordonia</taxon>
    </lineage>
</organism>
<sequence>MSESGAVVPRRRDAAATRVSLVDATRELLADQGASVTSRDIAAKAGVNQALINRYFGSKENLFVEAVRTHTSPATEMVATVPLEALSDSILREVLAASGPDGAMTSHLVGVVDSETVNEVIREAIEDTFTTTLGDRLDGPDAALRAELVNALVIGVSILRNRIGTRELATASIDDIAYYVRLMVAPILENPPRWNTASSTEG</sequence>
<dbReference type="RefSeq" id="WP_005180353.1">
    <property type="nucleotide sequence ID" value="NZ_BANR01000054.1"/>
</dbReference>
<dbReference type="PANTHER" id="PTHR30055:SF235">
    <property type="entry name" value="TRANSCRIPTIONAL REGULATORY PROTEIN"/>
    <property type="match status" value="1"/>
</dbReference>
<dbReference type="InterPro" id="IPR001647">
    <property type="entry name" value="HTH_TetR"/>
</dbReference>
<gene>
    <name evidence="4" type="ORF">GOACH_54_00020</name>
</gene>
<protein>
    <submittedName>
        <fullName evidence="4">Putative TetR family transcriptional regulator</fullName>
    </submittedName>
</protein>
<dbReference type="SUPFAM" id="SSF48498">
    <property type="entry name" value="Tetracyclin repressor-like, C-terminal domain"/>
    <property type="match status" value="1"/>
</dbReference>
<reference evidence="4 5" key="1">
    <citation type="submission" date="2012-12" db="EMBL/GenBank/DDBJ databases">
        <title>Whole genome shotgun sequence of Gordonia aichiensis NBRC 108223.</title>
        <authorList>
            <person name="Isaki-Nakamura S."/>
            <person name="Hosoyama A."/>
            <person name="Tsuchikane K."/>
            <person name="Ando Y."/>
            <person name="Baba S."/>
            <person name="Ohji S."/>
            <person name="Hamada M."/>
            <person name="Tamura T."/>
            <person name="Yamazoe A."/>
            <person name="Yamazaki S."/>
            <person name="Fujita N."/>
        </authorList>
    </citation>
    <scope>NUCLEOTIDE SEQUENCE [LARGE SCALE GENOMIC DNA]</scope>
    <source>
        <strain evidence="4 5">NBRC 108223</strain>
    </source>
</reference>
<dbReference type="OrthoDB" id="3210235at2"/>
<feature type="DNA-binding region" description="H-T-H motif" evidence="2">
    <location>
        <begin position="37"/>
        <end position="56"/>
    </location>
</feature>
<comment type="caution">
    <text evidence="4">The sequence shown here is derived from an EMBL/GenBank/DDBJ whole genome shotgun (WGS) entry which is preliminary data.</text>
</comment>
<evidence type="ECO:0000313" key="4">
    <source>
        <dbReference type="EMBL" id="GAC51138.1"/>
    </source>
</evidence>
<dbReference type="InterPro" id="IPR009057">
    <property type="entry name" value="Homeodomain-like_sf"/>
</dbReference>
<keyword evidence="5" id="KW-1185">Reference proteome</keyword>
<evidence type="ECO:0000313" key="5">
    <source>
        <dbReference type="Proteomes" id="UP000010988"/>
    </source>
</evidence>
<dbReference type="PROSITE" id="PS50977">
    <property type="entry name" value="HTH_TETR_2"/>
    <property type="match status" value="1"/>
</dbReference>
<proteinExistence type="predicted"/>
<dbReference type="SUPFAM" id="SSF46689">
    <property type="entry name" value="Homeodomain-like"/>
    <property type="match status" value="1"/>
</dbReference>
<name>L7KTV2_9ACTN</name>
<dbReference type="GO" id="GO:0000976">
    <property type="term" value="F:transcription cis-regulatory region binding"/>
    <property type="evidence" value="ECO:0007669"/>
    <property type="project" value="TreeGrafter"/>
</dbReference>
<dbReference type="GO" id="GO:0003700">
    <property type="term" value="F:DNA-binding transcription factor activity"/>
    <property type="evidence" value="ECO:0007669"/>
    <property type="project" value="TreeGrafter"/>
</dbReference>
<feature type="domain" description="HTH tetR-type" evidence="3">
    <location>
        <begin position="15"/>
        <end position="74"/>
    </location>
</feature>
<dbReference type="EMBL" id="BANR01000054">
    <property type="protein sequence ID" value="GAC51138.1"/>
    <property type="molecule type" value="Genomic_DNA"/>
</dbReference>
<dbReference type="PRINTS" id="PR00455">
    <property type="entry name" value="HTHTETR"/>
</dbReference>
<dbReference type="Proteomes" id="UP000010988">
    <property type="component" value="Unassembled WGS sequence"/>
</dbReference>
<evidence type="ECO:0000256" key="1">
    <source>
        <dbReference type="ARBA" id="ARBA00023125"/>
    </source>
</evidence>
<dbReference type="Pfam" id="PF17920">
    <property type="entry name" value="TetR_C_16"/>
    <property type="match status" value="1"/>
</dbReference>